<sequence>MHRYSTEKVLAKALYGDVLLCTDRVTGDSVAIKRMDVKAAAAHTVPSSGTTPRYVEEDIAFEKHVNRMLSAKGGHPNIVRMRADFIDAGFDHFVFDYCGGGELFDVLCATAALSPVVVHRYTLQIFSAVQFMHTHGVAHRDLSLENVLLDATHETCYVCDFGLAASATDGAPRHEVVGKPFYMAPEVVAGEAYAPTRADVWSLGIMLFMMLSGAPLFEVASDKDSRFRYLASHGLPKLVDSWQLGHRFDAASLDLLSHMLAIDPKKRPTMDEVVLHRYVVGDACKWPSSRFQSLPKSKREAYVAAAVGVKVSSVSLGQAFVSFFSRRKDQTTKCVDVSVASI</sequence>
<dbReference type="InterPro" id="IPR011009">
    <property type="entry name" value="Kinase-like_dom_sf"/>
</dbReference>
<dbReference type="EMBL" id="VJMH01005312">
    <property type="protein sequence ID" value="KAF0697540.1"/>
    <property type="molecule type" value="Genomic_DNA"/>
</dbReference>
<gene>
    <name evidence="8" type="primary">Aste57867_11783</name>
    <name evidence="7" type="ORF">As57867_011738</name>
    <name evidence="8" type="ORF">ASTE57867_11783</name>
</gene>
<dbReference type="EMBL" id="CAADRA010005333">
    <property type="protein sequence ID" value="VFT88639.1"/>
    <property type="molecule type" value="Genomic_DNA"/>
</dbReference>
<dbReference type="PROSITE" id="PS50011">
    <property type="entry name" value="PROTEIN_KINASE_DOM"/>
    <property type="match status" value="1"/>
</dbReference>
<reference evidence="7" key="2">
    <citation type="submission" date="2019-06" db="EMBL/GenBank/DDBJ databases">
        <title>Genomics analysis of Aphanomyces spp. identifies a new class of oomycete effector associated with host adaptation.</title>
        <authorList>
            <person name="Gaulin E."/>
        </authorList>
    </citation>
    <scope>NUCLEOTIDE SEQUENCE</scope>
    <source>
        <strain evidence="7">CBS 578.67</strain>
    </source>
</reference>
<keyword evidence="3" id="KW-0547">Nucleotide-binding</keyword>
<dbReference type="GO" id="GO:0004674">
    <property type="term" value="F:protein serine/threonine kinase activity"/>
    <property type="evidence" value="ECO:0007669"/>
    <property type="project" value="UniProtKB-KW"/>
</dbReference>
<dbReference type="GO" id="GO:0005634">
    <property type="term" value="C:nucleus"/>
    <property type="evidence" value="ECO:0007669"/>
    <property type="project" value="TreeGrafter"/>
</dbReference>
<keyword evidence="9" id="KW-1185">Reference proteome</keyword>
<dbReference type="Pfam" id="PF00069">
    <property type="entry name" value="Pkinase"/>
    <property type="match status" value="1"/>
</dbReference>
<evidence type="ECO:0000256" key="5">
    <source>
        <dbReference type="ARBA" id="ARBA00022840"/>
    </source>
</evidence>
<dbReference type="AlphaFoldDB" id="A0A485KUD1"/>
<dbReference type="Proteomes" id="UP000332933">
    <property type="component" value="Unassembled WGS sequence"/>
</dbReference>
<evidence type="ECO:0000313" key="8">
    <source>
        <dbReference type="EMBL" id="VFT88639.1"/>
    </source>
</evidence>
<organism evidence="8 9">
    <name type="scientific">Aphanomyces stellatus</name>
    <dbReference type="NCBI Taxonomy" id="120398"/>
    <lineage>
        <taxon>Eukaryota</taxon>
        <taxon>Sar</taxon>
        <taxon>Stramenopiles</taxon>
        <taxon>Oomycota</taxon>
        <taxon>Saprolegniomycetes</taxon>
        <taxon>Saprolegniales</taxon>
        <taxon>Verrucalvaceae</taxon>
        <taxon>Aphanomyces</taxon>
    </lineage>
</organism>
<evidence type="ECO:0000256" key="1">
    <source>
        <dbReference type="ARBA" id="ARBA00022527"/>
    </source>
</evidence>
<evidence type="ECO:0000313" key="7">
    <source>
        <dbReference type="EMBL" id="KAF0697540.1"/>
    </source>
</evidence>
<reference evidence="8 9" key="1">
    <citation type="submission" date="2019-03" db="EMBL/GenBank/DDBJ databases">
        <authorList>
            <person name="Gaulin E."/>
            <person name="Dumas B."/>
        </authorList>
    </citation>
    <scope>NUCLEOTIDE SEQUENCE [LARGE SCALE GENOMIC DNA]</scope>
    <source>
        <strain evidence="8">CBS 568.67</strain>
    </source>
</reference>
<dbReference type="GO" id="GO:0005524">
    <property type="term" value="F:ATP binding"/>
    <property type="evidence" value="ECO:0007669"/>
    <property type="project" value="UniProtKB-KW"/>
</dbReference>
<dbReference type="Gene3D" id="1.10.510.10">
    <property type="entry name" value="Transferase(Phosphotransferase) domain 1"/>
    <property type="match status" value="1"/>
</dbReference>
<dbReference type="OrthoDB" id="60484at2759"/>
<proteinExistence type="predicted"/>
<dbReference type="PANTHER" id="PTHR24345">
    <property type="entry name" value="SERINE/THREONINE-PROTEIN KINASE PLK"/>
    <property type="match status" value="1"/>
</dbReference>
<evidence type="ECO:0000259" key="6">
    <source>
        <dbReference type="PROSITE" id="PS50011"/>
    </source>
</evidence>
<keyword evidence="2" id="KW-0808">Transferase</keyword>
<evidence type="ECO:0000256" key="4">
    <source>
        <dbReference type="ARBA" id="ARBA00022777"/>
    </source>
</evidence>
<evidence type="ECO:0000313" key="9">
    <source>
        <dbReference type="Proteomes" id="UP000332933"/>
    </source>
</evidence>
<keyword evidence="4" id="KW-0418">Kinase</keyword>
<dbReference type="InterPro" id="IPR000719">
    <property type="entry name" value="Prot_kinase_dom"/>
</dbReference>
<evidence type="ECO:0000256" key="3">
    <source>
        <dbReference type="ARBA" id="ARBA00022741"/>
    </source>
</evidence>
<feature type="domain" description="Protein kinase" evidence="6">
    <location>
        <begin position="4"/>
        <end position="279"/>
    </location>
</feature>
<keyword evidence="5" id="KW-0067">ATP-binding</keyword>
<dbReference type="SUPFAM" id="SSF56112">
    <property type="entry name" value="Protein kinase-like (PK-like)"/>
    <property type="match status" value="1"/>
</dbReference>
<dbReference type="PANTHER" id="PTHR24345:SF91">
    <property type="entry name" value="SERINE_THREONINE-PROTEIN KINASE PLK4"/>
    <property type="match status" value="1"/>
</dbReference>
<accession>A0A485KUD1</accession>
<protein>
    <submittedName>
        <fullName evidence="8">Aste57867_11783 protein</fullName>
    </submittedName>
</protein>
<keyword evidence="1" id="KW-0723">Serine/threonine-protein kinase</keyword>
<name>A0A485KUD1_9STRA</name>
<evidence type="ECO:0000256" key="2">
    <source>
        <dbReference type="ARBA" id="ARBA00022679"/>
    </source>
</evidence>